<proteinExistence type="predicted"/>
<organism evidence="2 3">
    <name type="scientific">Saccharomonospora viridis</name>
    <dbReference type="NCBI Taxonomy" id="1852"/>
    <lineage>
        <taxon>Bacteria</taxon>
        <taxon>Bacillati</taxon>
        <taxon>Actinomycetota</taxon>
        <taxon>Actinomycetes</taxon>
        <taxon>Pseudonocardiales</taxon>
        <taxon>Pseudonocardiaceae</taxon>
        <taxon>Saccharomonospora</taxon>
    </lineage>
</organism>
<evidence type="ECO:0000313" key="3">
    <source>
        <dbReference type="Proteomes" id="UP000030848"/>
    </source>
</evidence>
<accession>A0A837DBS6</accession>
<feature type="coiled-coil region" evidence="1">
    <location>
        <begin position="134"/>
        <end position="161"/>
    </location>
</feature>
<dbReference type="OrthoDB" id="5504890at2"/>
<comment type="caution">
    <text evidence="2">The sequence shown here is derived from an EMBL/GenBank/DDBJ whole genome shotgun (WGS) entry which is preliminary data.</text>
</comment>
<protein>
    <submittedName>
        <fullName evidence="2">Uncharacterized protein</fullName>
    </submittedName>
</protein>
<gene>
    <name evidence="2" type="ORF">MINT15_34580</name>
</gene>
<dbReference type="RefSeq" id="WP_015786342.1">
    <property type="nucleotide sequence ID" value="NZ_FOWS01000001.1"/>
</dbReference>
<evidence type="ECO:0000256" key="1">
    <source>
        <dbReference type="SAM" id="Coils"/>
    </source>
</evidence>
<dbReference type="AlphaFoldDB" id="A0A837DBS6"/>
<dbReference type="OMA" id="RYKVCAG"/>
<dbReference type="Proteomes" id="UP000030848">
    <property type="component" value="Unassembled WGS sequence"/>
</dbReference>
<dbReference type="EMBL" id="JRZE01000006">
    <property type="protein sequence ID" value="KHF43256.1"/>
    <property type="molecule type" value="Genomic_DNA"/>
</dbReference>
<keyword evidence="1" id="KW-0175">Coiled coil</keyword>
<evidence type="ECO:0000313" key="2">
    <source>
        <dbReference type="EMBL" id="KHF43256.1"/>
    </source>
</evidence>
<name>A0A837DBS6_9PSEU</name>
<sequence length="164" mass="18337">MLGTDTVDRVFATYLNDHHALAVGGAELTRRLASHQRDSEHATELAALRDDVREDLHRLRQIMATVGVPVRAYKSVAACVAEKFGRWKLNGRLLKPSPSSPVLELEGVTMLLTAKAGLWRSLRARARGDGRMDHDALDELARRADQQLETARRLHTRYAEEAFG</sequence>
<reference evidence="2 3" key="1">
    <citation type="submission" date="2014-10" db="EMBL/GenBank/DDBJ databases">
        <title>Genome sequence of Micropolyspora internatus JCM3315.</title>
        <authorList>
            <person name="Shin S.-K."/>
            <person name="Yi H."/>
        </authorList>
    </citation>
    <scope>NUCLEOTIDE SEQUENCE [LARGE SCALE GENOMIC DNA]</scope>
    <source>
        <strain evidence="2 3">JCM 3315</strain>
    </source>
</reference>